<dbReference type="GO" id="GO:0006355">
    <property type="term" value="P:regulation of DNA-templated transcription"/>
    <property type="evidence" value="ECO:0007669"/>
    <property type="project" value="InterPro"/>
</dbReference>
<dbReference type="CDD" id="cd06170">
    <property type="entry name" value="LuxR_C_like"/>
    <property type="match status" value="1"/>
</dbReference>
<dbReference type="SMART" id="SM00421">
    <property type="entry name" value="HTH_LUXR"/>
    <property type="match status" value="1"/>
</dbReference>
<keyword evidence="5" id="KW-0378">Hydrolase</keyword>
<feature type="domain" description="HTH luxR-type" evidence="4">
    <location>
        <begin position="150"/>
        <end position="215"/>
    </location>
</feature>
<gene>
    <name evidence="5" type="primary">degU</name>
    <name evidence="5" type="ORF">JSE7799_02803</name>
</gene>
<evidence type="ECO:0000259" key="4">
    <source>
        <dbReference type="PROSITE" id="PS50043"/>
    </source>
</evidence>
<reference evidence="5 6" key="1">
    <citation type="submission" date="2015-09" db="EMBL/GenBank/DDBJ databases">
        <authorList>
            <person name="Jackson K.R."/>
            <person name="Lunt B.L."/>
            <person name="Fisher J.N.B."/>
            <person name="Gardner A.V."/>
            <person name="Bailey M.E."/>
            <person name="Deus L.M."/>
            <person name="Earl A.S."/>
            <person name="Gibby P.D."/>
            <person name="Hartmann K.A."/>
            <person name="Liu J.E."/>
            <person name="Manci A.M."/>
            <person name="Nielsen D.A."/>
            <person name="Solomon M.B."/>
            <person name="Breakwell D.P."/>
            <person name="Burnett S.H."/>
            <person name="Grose J.H."/>
        </authorList>
    </citation>
    <scope>NUCLEOTIDE SEQUENCE [LARGE SCALE GENOMIC DNA]</scope>
    <source>
        <strain evidence="5 6">CECT 7799</strain>
    </source>
</reference>
<dbReference type="EMBL" id="CYPR01000187">
    <property type="protein sequence ID" value="CUH40074.1"/>
    <property type="molecule type" value="Genomic_DNA"/>
</dbReference>
<dbReference type="PANTHER" id="PTHR44688:SF16">
    <property type="entry name" value="DNA-BINDING TRANSCRIPTIONAL ACTIVATOR DEVR_DOSR"/>
    <property type="match status" value="1"/>
</dbReference>
<organism evidence="5 6">
    <name type="scientific">Jannaschia seosinensis</name>
    <dbReference type="NCBI Taxonomy" id="313367"/>
    <lineage>
        <taxon>Bacteria</taxon>
        <taxon>Pseudomonadati</taxon>
        <taxon>Pseudomonadota</taxon>
        <taxon>Alphaproteobacteria</taxon>
        <taxon>Rhodobacterales</taxon>
        <taxon>Roseobacteraceae</taxon>
        <taxon>Jannaschia</taxon>
    </lineage>
</organism>
<keyword evidence="2" id="KW-0238">DNA-binding</keyword>
<dbReference type="GO" id="GO:0008233">
    <property type="term" value="F:peptidase activity"/>
    <property type="evidence" value="ECO:0007669"/>
    <property type="project" value="UniProtKB-KW"/>
</dbReference>
<evidence type="ECO:0000256" key="1">
    <source>
        <dbReference type="ARBA" id="ARBA00023015"/>
    </source>
</evidence>
<protein>
    <submittedName>
        <fullName evidence="5">Protease production enhancer protein</fullName>
    </submittedName>
</protein>
<sequence length="223" mass="24448">MFSLTPQVAELLEKELNIRCMRFPTLEAADEADQDLSDLELVLVDERMAADLLNRPEAYKALNPAATIALSYRRPEIVRTFFRAVGFPWQEQIGYLCVGASIEVLVSSVKMLLHGEVFLPKCLLENLCGEAEASAAIDPPPHGKDSACVAEARLASLTLREREVLELLAEGNSNKMIARALGIAENTVKLHVHNLTGKFGVTNRTAAARIFLHAKRAIADARG</sequence>
<dbReference type="RefSeq" id="WP_055664177.1">
    <property type="nucleotide sequence ID" value="NZ_CYPR01000187.1"/>
</dbReference>
<dbReference type="AlphaFoldDB" id="A0A0M7BE25"/>
<dbReference type="SUPFAM" id="SSF46894">
    <property type="entry name" value="C-terminal effector domain of the bipartite response regulators"/>
    <property type="match status" value="1"/>
</dbReference>
<dbReference type="PROSITE" id="PS50043">
    <property type="entry name" value="HTH_LUXR_2"/>
    <property type="match status" value="1"/>
</dbReference>
<dbReference type="GO" id="GO:0003677">
    <property type="term" value="F:DNA binding"/>
    <property type="evidence" value="ECO:0007669"/>
    <property type="project" value="UniProtKB-KW"/>
</dbReference>
<dbReference type="PRINTS" id="PR00038">
    <property type="entry name" value="HTHLUXR"/>
</dbReference>
<keyword evidence="6" id="KW-1185">Reference proteome</keyword>
<dbReference type="PANTHER" id="PTHR44688">
    <property type="entry name" value="DNA-BINDING TRANSCRIPTIONAL ACTIVATOR DEVR_DOSR"/>
    <property type="match status" value="1"/>
</dbReference>
<keyword evidence="3" id="KW-0804">Transcription</keyword>
<evidence type="ECO:0000256" key="3">
    <source>
        <dbReference type="ARBA" id="ARBA00023163"/>
    </source>
</evidence>
<name>A0A0M7BE25_9RHOB</name>
<keyword evidence="5" id="KW-0645">Protease</keyword>
<accession>A0A0M7BE25</accession>
<dbReference type="Gene3D" id="1.10.10.10">
    <property type="entry name" value="Winged helix-like DNA-binding domain superfamily/Winged helix DNA-binding domain"/>
    <property type="match status" value="1"/>
</dbReference>
<dbReference type="Proteomes" id="UP000049455">
    <property type="component" value="Unassembled WGS sequence"/>
</dbReference>
<dbReference type="InterPro" id="IPR000792">
    <property type="entry name" value="Tscrpt_reg_LuxR_C"/>
</dbReference>
<dbReference type="InterPro" id="IPR016032">
    <property type="entry name" value="Sig_transdc_resp-reg_C-effctor"/>
</dbReference>
<proteinExistence type="predicted"/>
<evidence type="ECO:0000313" key="6">
    <source>
        <dbReference type="Proteomes" id="UP000049455"/>
    </source>
</evidence>
<keyword evidence="1" id="KW-0805">Transcription regulation</keyword>
<dbReference type="InterPro" id="IPR036388">
    <property type="entry name" value="WH-like_DNA-bd_sf"/>
</dbReference>
<evidence type="ECO:0000313" key="5">
    <source>
        <dbReference type="EMBL" id="CUH40074.1"/>
    </source>
</evidence>
<dbReference type="Pfam" id="PF00196">
    <property type="entry name" value="GerE"/>
    <property type="match status" value="1"/>
</dbReference>
<dbReference type="STRING" id="313367.JSE7799_02803"/>
<dbReference type="OrthoDB" id="9810375at2"/>
<dbReference type="PROSITE" id="PS00622">
    <property type="entry name" value="HTH_LUXR_1"/>
    <property type="match status" value="1"/>
</dbReference>
<dbReference type="GO" id="GO:0006508">
    <property type="term" value="P:proteolysis"/>
    <property type="evidence" value="ECO:0007669"/>
    <property type="project" value="UniProtKB-KW"/>
</dbReference>
<evidence type="ECO:0000256" key="2">
    <source>
        <dbReference type="ARBA" id="ARBA00023125"/>
    </source>
</evidence>